<dbReference type="PANTHER" id="PTHR34129">
    <property type="entry name" value="BLR1139 PROTEIN"/>
    <property type="match status" value="1"/>
</dbReference>
<dbReference type="Pfam" id="PF06108">
    <property type="entry name" value="DUF952"/>
    <property type="match status" value="1"/>
</dbReference>
<dbReference type="SUPFAM" id="SSF56399">
    <property type="entry name" value="ADP-ribosylation"/>
    <property type="match status" value="1"/>
</dbReference>
<accession>A0ABP8Y8B2</accession>
<keyword evidence="2" id="KW-1185">Reference proteome</keyword>
<name>A0ABP8Y8B2_9MICO</name>
<dbReference type="RefSeq" id="WP_345503196.1">
    <property type="nucleotide sequence ID" value="NZ_BAABLO010000009.1"/>
</dbReference>
<dbReference type="Gene3D" id="3.20.170.20">
    <property type="entry name" value="Protein of unknown function DUF952"/>
    <property type="match status" value="1"/>
</dbReference>
<dbReference type="Proteomes" id="UP001500556">
    <property type="component" value="Unassembled WGS sequence"/>
</dbReference>
<evidence type="ECO:0000313" key="2">
    <source>
        <dbReference type="Proteomes" id="UP001500556"/>
    </source>
</evidence>
<organism evidence="1 2">
    <name type="scientific">Pedococcus ginsenosidimutans</name>
    <dbReference type="NCBI Taxonomy" id="490570"/>
    <lineage>
        <taxon>Bacteria</taxon>
        <taxon>Bacillati</taxon>
        <taxon>Actinomycetota</taxon>
        <taxon>Actinomycetes</taxon>
        <taxon>Micrococcales</taxon>
        <taxon>Intrasporangiaceae</taxon>
        <taxon>Pedococcus</taxon>
    </lineage>
</organism>
<proteinExistence type="predicted"/>
<protein>
    <submittedName>
        <fullName evidence="1">DUF952 domain-containing protein</fullName>
    </submittedName>
</protein>
<evidence type="ECO:0000313" key="1">
    <source>
        <dbReference type="EMBL" id="GAA4723192.1"/>
    </source>
</evidence>
<dbReference type="InterPro" id="IPR009297">
    <property type="entry name" value="DUF952"/>
</dbReference>
<reference evidence="2" key="1">
    <citation type="journal article" date="2019" name="Int. J. Syst. Evol. Microbiol.">
        <title>The Global Catalogue of Microorganisms (GCM) 10K type strain sequencing project: providing services to taxonomists for standard genome sequencing and annotation.</title>
        <authorList>
            <consortium name="The Broad Institute Genomics Platform"/>
            <consortium name="The Broad Institute Genome Sequencing Center for Infectious Disease"/>
            <person name="Wu L."/>
            <person name="Ma J."/>
        </authorList>
    </citation>
    <scope>NUCLEOTIDE SEQUENCE [LARGE SCALE GENOMIC DNA]</scope>
    <source>
        <strain evidence="2">JCM 18961</strain>
    </source>
</reference>
<comment type="caution">
    <text evidence="1">The sequence shown here is derived from an EMBL/GenBank/DDBJ whole genome shotgun (WGS) entry which is preliminary data.</text>
</comment>
<gene>
    <name evidence="1" type="ORF">GCM10025782_21430</name>
</gene>
<sequence>MTTIYHLAEPEHWTDALASGSYTQSTRGRTLAQEGFIHCSSAQQWPVVRRAFYADHPGPLLLLEIDEDRLAEPPVREVGNPATGEVFPHLYAALDPAAVVRVTELAPPHA</sequence>
<dbReference type="PANTHER" id="PTHR34129:SF1">
    <property type="entry name" value="DUF952 DOMAIN-CONTAINING PROTEIN"/>
    <property type="match status" value="1"/>
</dbReference>
<dbReference type="EMBL" id="BAABLO010000009">
    <property type="protein sequence ID" value="GAA4723192.1"/>
    <property type="molecule type" value="Genomic_DNA"/>
</dbReference>